<feature type="region of interest" description="Disordered" evidence="1">
    <location>
        <begin position="269"/>
        <end position="310"/>
    </location>
</feature>
<evidence type="ECO:0000313" key="2">
    <source>
        <dbReference type="EMBL" id="POS86059.1"/>
    </source>
</evidence>
<sequence>PLNAQSPNPPIPTNKRCWCQITTQAITNLTAVIMNSTEITIGNPAPPADESIQPPIPRTPSIPSTSPNPPHSSIHQIPQFQTTAEIPAQNRPILEPVPPSKSAAQHSAESSQVSQDSITDNHHSFLPQELAQIFKSRQKQEQLWHTRLMVCTSFYSCIESVATSFKDGEEKDLAIMLQENLKSTIAKFAASDADPKAYRLQLKSSTTKQIESVKPKETSQSVPVAVPLIFSTTKSGCKVQNSVNPTLPPKPIVNMNSWSTVVRNGFKKTKAAKSPASQKITQTQPKSSGHQPNYRLVNNKMPNPTQKTTKPQDKRLFIRLPNEHDWLRSGFALSPSTNEAREALLNAAIRLTPFRAKLKSATNWTSVLIPTVPKSLDTLNGDVEVTKELLSQEIERVTRMRPSFLKLYSRNVLDAPHRTWMAFFTKAPRPGFRVFDESGVMRTFKRQQSPGFCKRCNSHHPPKNCSRAPSCGNCGSTMHSEDLCMAQTRCKNCGGPHRSDKREYQAILRANSVEKMASTTETEGDTTISSQPLEITDASPIEATIVDAMRL</sequence>
<organism evidence="2 3">
    <name type="scientific">Erysiphe pulchra</name>
    <dbReference type="NCBI Taxonomy" id="225359"/>
    <lineage>
        <taxon>Eukaryota</taxon>
        <taxon>Fungi</taxon>
        <taxon>Dikarya</taxon>
        <taxon>Ascomycota</taxon>
        <taxon>Pezizomycotina</taxon>
        <taxon>Leotiomycetes</taxon>
        <taxon>Erysiphales</taxon>
        <taxon>Erysiphaceae</taxon>
        <taxon>Erysiphe</taxon>
    </lineage>
</organism>
<dbReference type="EMBL" id="PEDP01000420">
    <property type="protein sequence ID" value="POS86059.1"/>
    <property type="molecule type" value="Genomic_DNA"/>
</dbReference>
<gene>
    <name evidence="2" type="ORF">EPUL_003744</name>
</gene>
<protein>
    <submittedName>
        <fullName evidence="2">Uncharacterized protein</fullName>
    </submittedName>
</protein>
<feature type="compositionally biased region" description="Polar residues" evidence="1">
    <location>
        <begin position="275"/>
        <end position="291"/>
    </location>
</feature>
<evidence type="ECO:0000313" key="3">
    <source>
        <dbReference type="Proteomes" id="UP000237438"/>
    </source>
</evidence>
<dbReference type="AlphaFoldDB" id="A0A2S4PVJ1"/>
<name>A0A2S4PVJ1_9PEZI</name>
<feature type="region of interest" description="Disordered" evidence="1">
    <location>
        <begin position="516"/>
        <end position="535"/>
    </location>
</feature>
<evidence type="ECO:0000256" key="1">
    <source>
        <dbReference type="SAM" id="MobiDB-lite"/>
    </source>
</evidence>
<feature type="compositionally biased region" description="Polar residues" evidence="1">
    <location>
        <begin position="517"/>
        <end position="533"/>
    </location>
</feature>
<feature type="non-terminal residue" evidence="2">
    <location>
        <position position="1"/>
    </location>
</feature>
<keyword evidence="3" id="KW-1185">Reference proteome</keyword>
<dbReference type="Proteomes" id="UP000237438">
    <property type="component" value="Unassembled WGS sequence"/>
</dbReference>
<feature type="compositionally biased region" description="Polar residues" evidence="1">
    <location>
        <begin position="300"/>
        <end position="309"/>
    </location>
</feature>
<feature type="region of interest" description="Disordered" evidence="1">
    <location>
        <begin position="92"/>
        <end position="118"/>
    </location>
</feature>
<accession>A0A2S4PVJ1</accession>
<comment type="caution">
    <text evidence="2">The sequence shown here is derived from an EMBL/GenBank/DDBJ whole genome shotgun (WGS) entry which is preliminary data.</text>
</comment>
<proteinExistence type="predicted"/>
<feature type="region of interest" description="Disordered" evidence="1">
    <location>
        <begin position="41"/>
        <end position="74"/>
    </location>
</feature>
<feature type="compositionally biased region" description="Pro residues" evidence="1">
    <location>
        <begin position="54"/>
        <end position="70"/>
    </location>
</feature>
<reference evidence="2 3" key="1">
    <citation type="submission" date="2017-10" db="EMBL/GenBank/DDBJ databases">
        <title>Development of genomic resources for the powdery mildew, Erysiphe pulchra.</title>
        <authorList>
            <person name="Wadl P.A."/>
            <person name="Mack B.M."/>
            <person name="Moore G."/>
            <person name="Beltz S.B."/>
        </authorList>
    </citation>
    <scope>NUCLEOTIDE SEQUENCE [LARGE SCALE GENOMIC DNA]</scope>
    <source>
        <strain evidence="2">Cflorida</strain>
    </source>
</reference>
<dbReference type="OrthoDB" id="10035396at2759"/>
<feature type="compositionally biased region" description="Polar residues" evidence="1">
    <location>
        <begin position="102"/>
        <end position="118"/>
    </location>
</feature>
<feature type="non-terminal residue" evidence="2">
    <location>
        <position position="551"/>
    </location>
</feature>